<proteinExistence type="predicted"/>
<evidence type="ECO:0000313" key="3">
    <source>
        <dbReference type="Proteomes" id="UP001176961"/>
    </source>
</evidence>
<dbReference type="Proteomes" id="UP001176961">
    <property type="component" value="Unassembled WGS sequence"/>
</dbReference>
<keyword evidence="1" id="KW-0472">Membrane</keyword>
<accession>A0AA36DML3</accession>
<gene>
    <name evidence="2" type="ORF">CYNAS_LOCUS2356</name>
</gene>
<protein>
    <submittedName>
        <fullName evidence="2">Uncharacterized protein</fullName>
    </submittedName>
</protein>
<keyword evidence="3" id="KW-1185">Reference proteome</keyword>
<dbReference type="PANTHER" id="PTHR23021">
    <property type="entry name" value="SERPENTINE RECEPTOR, CLASS T"/>
    <property type="match status" value="1"/>
</dbReference>
<keyword evidence="1" id="KW-1133">Transmembrane helix</keyword>
<organism evidence="2 3">
    <name type="scientific">Cylicocyclus nassatus</name>
    <name type="common">Nematode worm</name>
    <dbReference type="NCBI Taxonomy" id="53992"/>
    <lineage>
        <taxon>Eukaryota</taxon>
        <taxon>Metazoa</taxon>
        <taxon>Ecdysozoa</taxon>
        <taxon>Nematoda</taxon>
        <taxon>Chromadorea</taxon>
        <taxon>Rhabditida</taxon>
        <taxon>Rhabditina</taxon>
        <taxon>Rhabditomorpha</taxon>
        <taxon>Strongyloidea</taxon>
        <taxon>Strongylidae</taxon>
        <taxon>Cylicocyclus</taxon>
    </lineage>
</organism>
<name>A0AA36DML3_CYLNA</name>
<reference evidence="2" key="1">
    <citation type="submission" date="2023-07" db="EMBL/GenBank/DDBJ databases">
        <authorList>
            <consortium name="CYATHOMIX"/>
        </authorList>
    </citation>
    <scope>NUCLEOTIDE SEQUENCE</scope>
    <source>
        <strain evidence="2">N/A</strain>
    </source>
</reference>
<dbReference type="EMBL" id="CATQJL010000001">
    <property type="protein sequence ID" value="CAJ0590373.1"/>
    <property type="molecule type" value="Genomic_DNA"/>
</dbReference>
<comment type="caution">
    <text evidence="2">The sequence shown here is derived from an EMBL/GenBank/DDBJ whole genome shotgun (WGS) entry which is preliminary data.</text>
</comment>
<feature type="transmembrane region" description="Helical" evidence="1">
    <location>
        <begin position="12"/>
        <end position="36"/>
    </location>
</feature>
<evidence type="ECO:0000313" key="2">
    <source>
        <dbReference type="EMBL" id="CAJ0590373.1"/>
    </source>
</evidence>
<evidence type="ECO:0000256" key="1">
    <source>
        <dbReference type="SAM" id="Phobius"/>
    </source>
</evidence>
<dbReference type="AlphaFoldDB" id="A0AA36DML3"/>
<feature type="transmembrane region" description="Helical" evidence="1">
    <location>
        <begin position="56"/>
        <end position="73"/>
    </location>
</feature>
<dbReference type="InterPro" id="IPR019425">
    <property type="entry name" value="7TM_GPCR_serpentine_rcpt_Srt"/>
</dbReference>
<sequence>MYKGSLLRVPGYILMFFNGIVDVADLIVTSCFVTYFHFTGAVFCTTILLEWVSGHLALGFWLGVSSNCIVLAFNRKNFVFVDDAFTILYAHGMVRTKTSTFQ</sequence>
<keyword evidence="1" id="KW-0812">Transmembrane</keyword>
<dbReference type="Pfam" id="PF10321">
    <property type="entry name" value="7TM_GPCR_Srt"/>
    <property type="match status" value="1"/>
</dbReference>